<dbReference type="InterPro" id="IPR050187">
    <property type="entry name" value="Lipid_Phosphate_FormReg"/>
</dbReference>
<dbReference type="InterPro" id="IPR016064">
    <property type="entry name" value="NAD/diacylglycerol_kinase_sf"/>
</dbReference>
<dbReference type="InterPro" id="IPR017438">
    <property type="entry name" value="ATP-NAD_kinase_N"/>
</dbReference>
<dbReference type="PANTHER" id="PTHR12358:SF106">
    <property type="entry name" value="LIPID KINASE YEGS"/>
    <property type="match status" value="1"/>
</dbReference>
<dbReference type="GO" id="GO:0005524">
    <property type="term" value="F:ATP binding"/>
    <property type="evidence" value="ECO:0007669"/>
    <property type="project" value="UniProtKB-KW"/>
</dbReference>
<dbReference type="InterPro" id="IPR001206">
    <property type="entry name" value="Diacylglycerol_kinase_cat_dom"/>
</dbReference>
<evidence type="ECO:0000313" key="11">
    <source>
        <dbReference type="Proteomes" id="UP000824065"/>
    </source>
</evidence>
<protein>
    <submittedName>
        <fullName evidence="10">Protein BmrU</fullName>
    </submittedName>
</protein>
<evidence type="ECO:0000256" key="6">
    <source>
        <dbReference type="ARBA" id="ARBA00022840"/>
    </source>
</evidence>
<dbReference type="GO" id="GO:0008654">
    <property type="term" value="P:phospholipid biosynthetic process"/>
    <property type="evidence" value="ECO:0007669"/>
    <property type="project" value="UniProtKB-KW"/>
</dbReference>
<reference evidence="10" key="2">
    <citation type="submission" date="2021-04" db="EMBL/GenBank/DDBJ databases">
        <authorList>
            <person name="Gilroy R."/>
        </authorList>
    </citation>
    <scope>NUCLEOTIDE SEQUENCE</scope>
    <source>
        <strain evidence="10">ChiBcec16-3735</strain>
    </source>
</reference>
<keyword evidence="5" id="KW-0418">Kinase</keyword>
<keyword evidence="7" id="KW-0594">Phospholipid biosynthesis</keyword>
<dbReference type="Pfam" id="PF00781">
    <property type="entry name" value="DAGK_cat"/>
    <property type="match status" value="1"/>
</dbReference>
<dbReference type="AlphaFoldDB" id="A0A9D2FGP4"/>
<organism evidence="10 11">
    <name type="scientific">Candidatus Faecalibacterium gallistercoris</name>
    <dbReference type="NCBI Taxonomy" id="2838579"/>
    <lineage>
        <taxon>Bacteria</taxon>
        <taxon>Bacillati</taxon>
        <taxon>Bacillota</taxon>
        <taxon>Clostridia</taxon>
        <taxon>Eubacteriales</taxon>
        <taxon>Oscillospiraceae</taxon>
        <taxon>Faecalibacterium</taxon>
    </lineage>
</organism>
<evidence type="ECO:0000256" key="8">
    <source>
        <dbReference type="ARBA" id="ARBA00023264"/>
    </source>
</evidence>
<dbReference type="GO" id="GO:0005886">
    <property type="term" value="C:plasma membrane"/>
    <property type="evidence" value="ECO:0007669"/>
    <property type="project" value="TreeGrafter"/>
</dbReference>
<sequence>MRYLFLLNPAAGREDCTERLRLQAEGALRRAGIPREAWAIRRTEYRGHARALAEAAAREGGPVRIYAAGGDGTFSEALAGARPYPEAAVGCIPTGSGNDFLRTFGSKPEFLDLDGQLAGSVVPLDLMETDLGPSVSVCAAGLDAQVAAGAARFRHNPLFHGEAAYLLSAAREICGPIGRQMRFTVDGETFEAPVMMCAACNTRDYGGGFRAAPAAQPDDGLIDLIVVRRISRATLLRLLNRYKQGRHFAGGALAPDLSRYLIYRQARHITIELADGRGPITATADGECAEVSRLEIRLAPLAARVILPAAVCRRQHAAARQATV</sequence>
<evidence type="ECO:0000256" key="4">
    <source>
        <dbReference type="ARBA" id="ARBA00022741"/>
    </source>
</evidence>
<dbReference type="GO" id="GO:0016301">
    <property type="term" value="F:kinase activity"/>
    <property type="evidence" value="ECO:0007669"/>
    <property type="project" value="UniProtKB-KW"/>
</dbReference>
<dbReference type="PANTHER" id="PTHR12358">
    <property type="entry name" value="SPHINGOSINE KINASE"/>
    <property type="match status" value="1"/>
</dbReference>
<name>A0A9D2FGP4_9FIRM</name>
<comment type="similarity">
    <text evidence="2">Belongs to the diacylglycerol/lipid kinase family.</text>
</comment>
<dbReference type="EMBL" id="DXBJ01000044">
    <property type="protein sequence ID" value="HIZ58158.1"/>
    <property type="molecule type" value="Genomic_DNA"/>
</dbReference>
<keyword evidence="7" id="KW-0444">Lipid biosynthesis</keyword>
<keyword evidence="3" id="KW-0808">Transferase</keyword>
<comment type="cofactor">
    <cofactor evidence="1">
        <name>Mg(2+)</name>
        <dbReference type="ChEBI" id="CHEBI:18420"/>
    </cofactor>
</comment>
<evidence type="ECO:0000259" key="9">
    <source>
        <dbReference type="PROSITE" id="PS50146"/>
    </source>
</evidence>
<dbReference type="SUPFAM" id="SSF111331">
    <property type="entry name" value="NAD kinase/diacylglycerol kinase-like"/>
    <property type="match status" value="1"/>
</dbReference>
<keyword evidence="8" id="KW-1208">Phospholipid metabolism</keyword>
<dbReference type="Proteomes" id="UP000824065">
    <property type="component" value="Unassembled WGS sequence"/>
</dbReference>
<dbReference type="InterPro" id="IPR045540">
    <property type="entry name" value="YegS/DAGK_C"/>
</dbReference>
<evidence type="ECO:0000313" key="10">
    <source>
        <dbReference type="EMBL" id="HIZ58158.1"/>
    </source>
</evidence>
<dbReference type="SMART" id="SM00046">
    <property type="entry name" value="DAGKc"/>
    <property type="match status" value="1"/>
</dbReference>
<feature type="domain" description="DAGKc" evidence="9">
    <location>
        <begin position="1"/>
        <end position="133"/>
    </location>
</feature>
<dbReference type="Pfam" id="PF19279">
    <property type="entry name" value="YegS_C"/>
    <property type="match status" value="1"/>
</dbReference>
<keyword evidence="6" id="KW-0067">ATP-binding</keyword>
<accession>A0A9D2FGP4</accession>
<evidence type="ECO:0000256" key="1">
    <source>
        <dbReference type="ARBA" id="ARBA00001946"/>
    </source>
</evidence>
<dbReference type="PROSITE" id="PS50146">
    <property type="entry name" value="DAGK"/>
    <property type="match status" value="1"/>
</dbReference>
<evidence type="ECO:0000256" key="3">
    <source>
        <dbReference type="ARBA" id="ARBA00022679"/>
    </source>
</evidence>
<dbReference type="Gene3D" id="2.60.200.40">
    <property type="match status" value="1"/>
</dbReference>
<evidence type="ECO:0000256" key="5">
    <source>
        <dbReference type="ARBA" id="ARBA00022777"/>
    </source>
</evidence>
<reference evidence="10" key="1">
    <citation type="journal article" date="2021" name="PeerJ">
        <title>Extensive microbial diversity within the chicken gut microbiome revealed by metagenomics and culture.</title>
        <authorList>
            <person name="Gilroy R."/>
            <person name="Ravi A."/>
            <person name="Getino M."/>
            <person name="Pursley I."/>
            <person name="Horton D.L."/>
            <person name="Alikhan N.F."/>
            <person name="Baker D."/>
            <person name="Gharbi K."/>
            <person name="Hall N."/>
            <person name="Watson M."/>
            <person name="Adriaenssens E.M."/>
            <person name="Foster-Nyarko E."/>
            <person name="Jarju S."/>
            <person name="Secka A."/>
            <person name="Antonio M."/>
            <person name="Oren A."/>
            <person name="Chaudhuri R.R."/>
            <person name="La Ragione R."/>
            <person name="Hildebrand F."/>
            <person name="Pallen M.J."/>
        </authorList>
    </citation>
    <scope>NUCLEOTIDE SEQUENCE</scope>
    <source>
        <strain evidence="10">ChiBcec16-3735</strain>
    </source>
</reference>
<comment type="caution">
    <text evidence="10">The sequence shown here is derived from an EMBL/GenBank/DDBJ whole genome shotgun (WGS) entry which is preliminary data.</text>
</comment>
<gene>
    <name evidence="10" type="ORF">H9725_06220</name>
</gene>
<evidence type="ECO:0000256" key="2">
    <source>
        <dbReference type="ARBA" id="ARBA00005983"/>
    </source>
</evidence>
<dbReference type="Gene3D" id="3.40.50.10330">
    <property type="entry name" value="Probable inorganic polyphosphate/atp-NAD kinase, domain 1"/>
    <property type="match status" value="1"/>
</dbReference>
<keyword evidence="7" id="KW-0443">Lipid metabolism</keyword>
<keyword evidence="4" id="KW-0547">Nucleotide-binding</keyword>
<proteinExistence type="inferred from homology"/>
<evidence type="ECO:0000256" key="7">
    <source>
        <dbReference type="ARBA" id="ARBA00023209"/>
    </source>
</evidence>